<reference evidence="2 3" key="1">
    <citation type="journal article" date="2013" name="Proc. Natl. Acad. Sci. U.S.A.">
        <title>Fine-scale variation in meiotic recombination in Mimulus inferred from population shotgun sequencing.</title>
        <authorList>
            <person name="Hellsten U."/>
            <person name="Wright K.M."/>
            <person name="Jenkins J."/>
            <person name="Shu S."/>
            <person name="Yuan Y."/>
            <person name="Wessler S.R."/>
            <person name="Schmutz J."/>
            <person name="Willis J.H."/>
            <person name="Rokhsar D.S."/>
        </authorList>
    </citation>
    <scope>NUCLEOTIDE SEQUENCE [LARGE SCALE GENOMIC DNA]</scope>
    <source>
        <strain evidence="3">cv. DUN x IM62</strain>
    </source>
</reference>
<feature type="region of interest" description="Disordered" evidence="1">
    <location>
        <begin position="1"/>
        <end position="27"/>
    </location>
</feature>
<dbReference type="STRING" id="4155.A0A022RNQ3"/>
<keyword evidence="3" id="KW-1185">Reference proteome</keyword>
<evidence type="ECO:0008006" key="4">
    <source>
        <dbReference type="Google" id="ProtNLM"/>
    </source>
</evidence>
<dbReference type="PANTHER" id="PTHR47481">
    <property type="match status" value="1"/>
</dbReference>
<sequence>MSMAGDSRNSTPTTTPPTTPVSLPTQTIDTSTNNHLISINAAAQTPIKLTPTNYQSLHTQWYSLLCGYKFLQFAETETTVDQSHNEYWFCQDQLLRSALIGSLSAELIPFVVDAKTSYDIWHTLADTYAKPSRNRIMSLRESLSSIKKGSMSVTEFLQKIKQTSGQLAAAGVHIFMDEIVLHVLHGLPSEYKEIAAAFRARDSSISFQELHEKLTYFESYVSRETANTSPIVANYAAKPSTSSRYCGQRSSHTFFISGKHQGPPYPSPRPSFSQWYQSNRPRWLSEPPNSSNHGTRPSNPKPQANYTSRSANNATTWLLDSGYARFP</sequence>
<protein>
    <recommendedName>
        <fullName evidence="4">Retrotransposon gag domain-containing protein</fullName>
    </recommendedName>
</protein>
<evidence type="ECO:0000313" key="2">
    <source>
        <dbReference type="EMBL" id="EYU40555.1"/>
    </source>
</evidence>
<accession>A0A022RNQ3</accession>
<evidence type="ECO:0000313" key="3">
    <source>
        <dbReference type="Proteomes" id="UP000030748"/>
    </source>
</evidence>
<dbReference type="EMBL" id="KI630398">
    <property type="protein sequence ID" value="EYU40555.1"/>
    <property type="molecule type" value="Genomic_DNA"/>
</dbReference>
<dbReference type="Pfam" id="PF14223">
    <property type="entry name" value="Retrotran_gag_2"/>
    <property type="match status" value="1"/>
</dbReference>
<proteinExistence type="predicted"/>
<dbReference type="AlphaFoldDB" id="A0A022RNQ3"/>
<dbReference type="eggNOG" id="KOG0017">
    <property type="taxonomic scope" value="Eukaryota"/>
</dbReference>
<feature type="region of interest" description="Disordered" evidence="1">
    <location>
        <begin position="283"/>
        <end position="312"/>
    </location>
</feature>
<dbReference type="PANTHER" id="PTHR47481:SF22">
    <property type="entry name" value="RETROTRANSPOSON GAG DOMAIN-CONTAINING PROTEIN"/>
    <property type="match status" value="1"/>
</dbReference>
<evidence type="ECO:0000256" key="1">
    <source>
        <dbReference type="SAM" id="MobiDB-lite"/>
    </source>
</evidence>
<dbReference type="Proteomes" id="UP000030748">
    <property type="component" value="Unassembled WGS sequence"/>
</dbReference>
<gene>
    <name evidence="2" type="ORF">MIMGU_mgv11b017233mg</name>
</gene>
<name>A0A022RNQ3_ERYGU</name>
<organism evidence="2 3">
    <name type="scientific">Erythranthe guttata</name>
    <name type="common">Yellow monkey flower</name>
    <name type="synonym">Mimulus guttatus</name>
    <dbReference type="NCBI Taxonomy" id="4155"/>
    <lineage>
        <taxon>Eukaryota</taxon>
        <taxon>Viridiplantae</taxon>
        <taxon>Streptophyta</taxon>
        <taxon>Embryophyta</taxon>
        <taxon>Tracheophyta</taxon>
        <taxon>Spermatophyta</taxon>
        <taxon>Magnoliopsida</taxon>
        <taxon>eudicotyledons</taxon>
        <taxon>Gunneridae</taxon>
        <taxon>Pentapetalae</taxon>
        <taxon>asterids</taxon>
        <taxon>lamiids</taxon>
        <taxon>Lamiales</taxon>
        <taxon>Phrymaceae</taxon>
        <taxon>Erythranthe</taxon>
    </lineage>
</organism>
<feature type="compositionally biased region" description="Polar residues" evidence="1">
    <location>
        <begin position="287"/>
        <end position="312"/>
    </location>
</feature>